<accession>A1AY59</accession>
<dbReference type="STRING" id="318586.Pden_0086"/>
<keyword evidence="3" id="KW-1185">Reference proteome</keyword>
<dbReference type="EMBL" id="CP000489">
    <property type="protein sequence ID" value="ABL68203.1"/>
    <property type="molecule type" value="Genomic_DNA"/>
</dbReference>
<reference evidence="3" key="1">
    <citation type="submission" date="2006-12" db="EMBL/GenBank/DDBJ databases">
        <title>Complete sequence of chromosome 1 of Paracoccus denitrificans PD1222.</title>
        <authorList>
            <person name="Copeland A."/>
            <person name="Lucas S."/>
            <person name="Lapidus A."/>
            <person name="Barry K."/>
            <person name="Detter J.C."/>
            <person name="Glavina del Rio T."/>
            <person name="Hammon N."/>
            <person name="Israni S."/>
            <person name="Dalin E."/>
            <person name="Tice H."/>
            <person name="Pitluck S."/>
            <person name="Munk A.C."/>
            <person name="Brettin T."/>
            <person name="Bruce D."/>
            <person name="Han C."/>
            <person name="Tapia R."/>
            <person name="Gilna P."/>
            <person name="Schmutz J."/>
            <person name="Larimer F."/>
            <person name="Land M."/>
            <person name="Hauser L."/>
            <person name="Kyrpides N."/>
            <person name="Lykidis A."/>
            <person name="Spiro S."/>
            <person name="Richardson D.J."/>
            <person name="Moir J.W.B."/>
            <person name="Ferguson S.J."/>
            <person name="van Spanning R.J.M."/>
            <person name="Richardson P."/>
        </authorList>
    </citation>
    <scope>NUCLEOTIDE SEQUENCE [LARGE SCALE GENOMIC DNA]</scope>
    <source>
        <strain evidence="3">Pd 1222</strain>
    </source>
</reference>
<dbReference type="AlphaFoldDB" id="A1AY59"/>
<organism evidence="2 3">
    <name type="scientific">Paracoccus denitrificans (strain Pd 1222)</name>
    <dbReference type="NCBI Taxonomy" id="318586"/>
    <lineage>
        <taxon>Bacteria</taxon>
        <taxon>Pseudomonadati</taxon>
        <taxon>Pseudomonadota</taxon>
        <taxon>Alphaproteobacteria</taxon>
        <taxon>Rhodobacterales</taxon>
        <taxon>Paracoccaceae</taxon>
        <taxon>Paracoccus</taxon>
    </lineage>
</organism>
<evidence type="ECO:0000256" key="1">
    <source>
        <dbReference type="SAM" id="MobiDB-lite"/>
    </source>
</evidence>
<sequence>MQRHPEDQIGRKDFLPNLLSQDFKTDVPLQSASFPAAGGAASPSAMMPCPIRFRLAQHRDGRRAAFRSGAAGISPPGRTVAPLLGRSPAHR</sequence>
<evidence type="ECO:0000313" key="3">
    <source>
        <dbReference type="Proteomes" id="UP000000361"/>
    </source>
</evidence>
<feature type="region of interest" description="Disordered" evidence="1">
    <location>
        <begin position="65"/>
        <end position="91"/>
    </location>
</feature>
<protein>
    <submittedName>
        <fullName evidence="2">Uncharacterized protein</fullName>
    </submittedName>
</protein>
<gene>
    <name evidence="2" type="ordered locus">Pden_0086</name>
</gene>
<dbReference type="HOGENOM" id="CLU_2424246_0_0_5"/>
<dbReference type="KEGG" id="pde:Pden_0086"/>
<evidence type="ECO:0000313" key="2">
    <source>
        <dbReference type="EMBL" id="ABL68203.1"/>
    </source>
</evidence>
<dbReference type="Proteomes" id="UP000000361">
    <property type="component" value="Chromosome 1"/>
</dbReference>
<proteinExistence type="predicted"/>
<dbReference type="EnsemblBacteria" id="ABL68203">
    <property type="protein sequence ID" value="ABL68203"/>
    <property type="gene ID" value="Pden_0086"/>
</dbReference>
<name>A1AY59_PARDP</name>